<reference evidence="2 3" key="1">
    <citation type="submission" date="2019-02" db="EMBL/GenBank/DDBJ databases">
        <title>Deep-cultivation of Planctomycetes and their phenomic and genomic characterization uncovers novel biology.</title>
        <authorList>
            <person name="Wiegand S."/>
            <person name="Jogler M."/>
            <person name="Boedeker C."/>
            <person name="Pinto D."/>
            <person name="Vollmers J."/>
            <person name="Rivas-Marin E."/>
            <person name="Kohn T."/>
            <person name="Peeters S.H."/>
            <person name="Heuer A."/>
            <person name="Rast P."/>
            <person name="Oberbeckmann S."/>
            <person name="Bunk B."/>
            <person name="Jeske O."/>
            <person name="Meyerdierks A."/>
            <person name="Storesund J.E."/>
            <person name="Kallscheuer N."/>
            <person name="Luecker S."/>
            <person name="Lage O.M."/>
            <person name="Pohl T."/>
            <person name="Merkel B.J."/>
            <person name="Hornburger P."/>
            <person name="Mueller R.-W."/>
            <person name="Bruemmer F."/>
            <person name="Labrenz M."/>
            <person name="Spormann A.M."/>
            <person name="Op den Camp H."/>
            <person name="Overmann J."/>
            <person name="Amann R."/>
            <person name="Jetten M.S.M."/>
            <person name="Mascher T."/>
            <person name="Medema M.H."/>
            <person name="Devos D.P."/>
            <person name="Kaster A.-K."/>
            <person name="Ovreas L."/>
            <person name="Rohde M."/>
            <person name="Galperin M.Y."/>
            <person name="Jogler C."/>
        </authorList>
    </citation>
    <scope>NUCLEOTIDE SEQUENCE [LARGE SCALE GENOMIC DNA]</scope>
    <source>
        <strain evidence="2 3">Pan265</strain>
    </source>
</reference>
<gene>
    <name evidence="2" type="ORF">Pan265_03340</name>
</gene>
<dbReference type="PANTHER" id="PTHR33608">
    <property type="entry name" value="BLL2464 PROTEIN"/>
    <property type="match status" value="1"/>
</dbReference>
<dbReference type="Proteomes" id="UP000320386">
    <property type="component" value="Chromosome"/>
</dbReference>
<dbReference type="RefSeq" id="WP_145444659.1">
    <property type="nucleotide sequence ID" value="NZ_CP036280.1"/>
</dbReference>
<evidence type="ECO:0000259" key="1">
    <source>
        <dbReference type="Pfam" id="PF01882"/>
    </source>
</evidence>
<dbReference type="SUPFAM" id="SSF53300">
    <property type="entry name" value="vWA-like"/>
    <property type="match status" value="1"/>
</dbReference>
<dbReference type="KEGG" id="mcad:Pan265_03340"/>
<dbReference type="Pfam" id="PF01882">
    <property type="entry name" value="DUF58"/>
    <property type="match status" value="1"/>
</dbReference>
<protein>
    <recommendedName>
        <fullName evidence="1">DUF58 domain-containing protein</fullName>
    </recommendedName>
</protein>
<dbReference type="InterPro" id="IPR036465">
    <property type="entry name" value="vWFA_dom_sf"/>
</dbReference>
<evidence type="ECO:0000313" key="2">
    <source>
        <dbReference type="EMBL" id="QDU70506.1"/>
    </source>
</evidence>
<organism evidence="2 3">
    <name type="scientific">Mucisphaera calidilacus</name>
    <dbReference type="NCBI Taxonomy" id="2527982"/>
    <lineage>
        <taxon>Bacteria</taxon>
        <taxon>Pseudomonadati</taxon>
        <taxon>Planctomycetota</taxon>
        <taxon>Phycisphaerae</taxon>
        <taxon>Phycisphaerales</taxon>
        <taxon>Phycisphaeraceae</taxon>
        <taxon>Mucisphaera</taxon>
    </lineage>
</organism>
<accession>A0A518BU68</accession>
<name>A0A518BU68_9BACT</name>
<dbReference type="AlphaFoldDB" id="A0A518BU68"/>
<feature type="domain" description="DUF58" evidence="1">
    <location>
        <begin position="47"/>
        <end position="255"/>
    </location>
</feature>
<keyword evidence="3" id="KW-1185">Reference proteome</keyword>
<dbReference type="InterPro" id="IPR002881">
    <property type="entry name" value="DUF58"/>
</dbReference>
<proteinExistence type="predicted"/>
<dbReference type="EMBL" id="CP036280">
    <property type="protein sequence ID" value="QDU70506.1"/>
    <property type="molecule type" value="Genomic_DNA"/>
</dbReference>
<sequence length="305" mass="33297">MPDSGVIDERFLSACRRLRLGALGLRPLPRKAEAPAPMEGLGLDYRDHRPYVTGDDPRRIDWPLYQRSGRLFIRLYDESHQLGVLILLDCSASMGFEASPRLLAGQQAAVAIAAAGLEELNRVHVQPFADGRLLGAPVAANSRARLSDLAHSVSGWRAKQGAQTRLSPVFDAVRRAGHPRLLMVVISDFFDPAGVDDWVPAIKETGHLPALIQLTRASDRDPGVEGSVEVEDCETAERLYVHASAVMMRAYRDAYGRFDRSMQAAARAVMGRRITLDADRSVLTQLGRLAGPGRLQFGAVAAGVR</sequence>
<evidence type="ECO:0000313" key="3">
    <source>
        <dbReference type="Proteomes" id="UP000320386"/>
    </source>
</evidence>
<dbReference type="PANTHER" id="PTHR33608:SF7">
    <property type="entry name" value="DUF58 DOMAIN-CONTAINING PROTEIN"/>
    <property type="match status" value="1"/>
</dbReference>
<dbReference type="OrthoDB" id="9780819at2"/>